<reference evidence="1 2" key="1">
    <citation type="submission" date="2020-11" db="EMBL/GenBank/DDBJ databases">
        <title>Closed and high quality bacterial genomes of the OMM12 community.</title>
        <authorList>
            <person name="Marbouty M."/>
            <person name="Lamy-Besnier Q."/>
            <person name="Debarbieux L."/>
            <person name="Koszul R."/>
        </authorList>
    </citation>
    <scope>NUCLEOTIDE SEQUENCE [LARGE SCALE GENOMIC DNA]</scope>
    <source>
        <strain evidence="1 2">YL31</strain>
    </source>
</reference>
<name>A0AAX1KKU7_FLAPL</name>
<dbReference type="EMBL" id="CP065315">
    <property type="protein sequence ID" value="QQR06473.1"/>
    <property type="molecule type" value="Genomic_DNA"/>
</dbReference>
<proteinExistence type="predicted"/>
<sequence>MEHISYKKQTEIVNFQGREISLENLTPILTPEQEAAKRRELEQRLYEVFRKYQQKPAL</sequence>
<organism evidence="1 2">
    <name type="scientific">Flavonifractor plautii</name>
    <name type="common">Fusobacterium plautii</name>
    <dbReference type="NCBI Taxonomy" id="292800"/>
    <lineage>
        <taxon>Bacteria</taxon>
        <taxon>Bacillati</taxon>
        <taxon>Bacillota</taxon>
        <taxon>Clostridia</taxon>
        <taxon>Eubacteriales</taxon>
        <taxon>Oscillospiraceae</taxon>
        <taxon>Flavonifractor</taxon>
    </lineage>
</organism>
<dbReference type="AlphaFoldDB" id="A0AAX1KKU7"/>
<gene>
    <name evidence="1" type="ORF">I5Q84_02935</name>
</gene>
<dbReference type="Proteomes" id="UP000595792">
    <property type="component" value="Chromosome"/>
</dbReference>
<evidence type="ECO:0000313" key="1">
    <source>
        <dbReference type="EMBL" id="QQR06473.1"/>
    </source>
</evidence>
<dbReference type="RefSeq" id="WP_167624367.1">
    <property type="nucleotide sequence ID" value="NZ_CP015406.2"/>
</dbReference>
<accession>A0AAX1KKU7</accession>
<evidence type="ECO:0000313" key="2">
    <source>
        <dbReference type="Proteomes" id="UP000595792"/>
    </source>
</evidence>
<protein>
    <submittedName>
        <fullName evidence="1">Uncharacterized protein</fullName>
    </submittedName>
</protein>